<dbReference type="SUPFAM" id="SSF52540">
    <property type="entry name" value="P-loop containing nucleoside triphosphate hydrolases"/>
    <property type="match status" value="1"/>
</dbReference>
<organism evidence="4 5">
    <name type="scientific">Largemouth bass virus</name>
    <dbReference type="NCBI Taxonomy" id="176656"/>
    <lineage>
        <taxon>Viruses</taxon>
        <taxon>Varidnaviria</taxon>
        <taxon>Bamfordvirae</taxon>
        <taxon>Nucleocytoviricota</taxon>
        <taxon>Megaviricetes</taxon>
        <taxon>Pimascovirales</taxon>
        <taxon>Pimascovirales incertae sedis</taxon>
        <taxon>Iridoviridae</taxon>
        <taxon>Alphairidovirinae</taxon>
        <taxon>Ranavirus</taxon>
        <taxon>Ranavirus micropterus1</taxon>
        <taxon>Santee-Cooper ranavirus</taxon>
    </lineage>
</organism>
<reference evidence="4" key="1">
    <citation type="submission" date="2021-02" db="EMBL/GenBank/DDBJ databases">
        <authorList>
            <person name="Chen J."/>
            <person name="Hu H."/>
            <person name="Huang J."/>
            <person name="Yan X."/>
        </authorList>
    </citation>
    <scope>NUCLEOTIDE SEQUENCE</scope>
    <source>
        <strain evidence="4">GDOU</strain>
    </source>
</reference>
<dbReference type="PIRSF" id="PIRSF000705">
    <property type="entry name" value="DNK"/>
    <property type="match status" value="1"/>
</dbReference>
<evidence type="ECO:0000256" key="1">
    <source>
        <dbReference type="PIRSR" id="PIRSR000705-1"/>
    </source>
</evidence>
<dbReference type="Gene3D" id="3.40.50.300">
    <property type="entry name" value="P-loop containing nucleotide triphosphate hydrolases"/>
    <property type="match status" value="1"/>
</dbReference>
<dbReference type="PANTHER" id="PTHR10513:SF35">
    <property type="entry name" value="DEOXYADENOSINE KINASE"/>
    <property type="match status" value="1"/>
</dbReference>
<evidence type="ECO:0000256" key="2">
    <source>
        <dbReference type="PIRSR" id="PIRSR000705-3"/>
    </source>
</evidence>
<accession>A0A9E7TJT6</accession>
<dbReference type="GO" id="GO:0019136">
    <property type="term" value="F:deoxynucleoside kinase activity"/>
    <property type="evidence" value="ECO:0007669"/>
    <property type="project" value="InterPro"/>
</dbReference>
<dbReference type="EMBL" id="MW630113">
    <property type="protein sequence ID" value="UUY86271.1"/>
    <property type="molecule type" value="Genomic_DNA"/>
</dbReference>
<dbReference type="Proteomes" id="UP001060024">
    <property type="component" value="Segment"/>
</dbReference>
<dbReference type="InterPro" id="IPR031314">
    <property type="entry name" value="DNK_dom"/>
</dbReference>
<dbReference type="PANTHER" id="PTHR10513">
    <property type="entry name" value="DEOXYNUCLEOSIDE KINASE"/>
    <property type="match status" value="1"/>
</dbReference>
<dbReference type="GO" id="GO:0005524">
    <property type="term" value="F:ATP binding"/>
    <property type="evidence" value="ECO:0007669"/>
    <property type="project" value="UniProtKB-KW"/>
</dbReference>
<keyword evidence="2" id="KW-0067">ATP-binding</keyword>
<dbReference type="Pfam" id="PF01712">
    <property type="entry name" value="dNK"/>
    <property type="match status" value="1"/>
</dbReference>
<feature type="binding site" evidence="2">
    <location>
        <begin position="12"/>
        <end position="20"/>
    </location>
    <ligand>
        <name>ATP</name>
        <dbReference type="ChEBI" id="CHEBI:30616"/>
    </ligand>
</feature>
<sequence>MSGKGKLIGISGNIGAGKSTLLTSLGKAGHRVVLEDFSKWGQLFELALEDPGRWKFSSQLKILLTQTRLQQESRAAGGPVILERTSDCVMGFCDAAYSMGLMHAEEYQMLLDVYQIVNVPVDARIYLYTPPSVCMERIKTRGRHFEQDIPLSYLETLHGRFLSKADAVVDGSGDRGQVLDAVSALLVTI</sequence>
<evidence type="ECO:0000259" key="3">
    <source>
        <dbReference type="Pfam" id="PF01712"/>
    </source>
</evidence>
<evidence type="ECO:0000313" key="5">
    <source>
        <dbReference type="Proteomes" id="UP001060024"/>
    </source>
</evidence>
<dbReference type="InterPro" id="IPR050566">
    <property type="entry name" value="Deoxyribonucleoside_kinase"/>
</dbReference>
<feature type="active site" description="Proton acceptor" evidence="1">
    <location>
        <position position="83"/>
    </location>
</feature>
<dbReference type="CDD" id="cd01673">
    <property type="entry name" value="dNK"/>
    <property type="match status" value="1"/>
</dbReference>
<feature type="domain" description="Deoxynucleoside kinase" evidence="3">
    <location>
        <begin position="8"/>
        <end position="163"/>
    </location>
</feature>
<dbReference type="InterPro" id="IPR027417">
    <property type="entry name" value="P-loop_NTPase"/>
</dbReference>
<feature type="binding site" evidence="2">
    <location>
        <begin position="137"/>
        <end position="141"/>
    </location>
    <ligand>
        <name>ATP</name>
        <dbReference type="ChEBI" id="CHEBI:30616"/>
    </ligand>
</feature>
<dbReference type="InterPro" id="IPR002624">
    <property type="entry name" value="DCK/DGK"/>
</dbReference>
<proteinExistence type="predicted"/>
<protein>
    <recommendedName>
        <fullName evidence="3">Deoxynucleoside kinase domain-containing protein</fullName>
    </recommendedName>
</protein>
<name>A0A9E7TJT6_9VIRU</name>
<keyword evidence="2" id="KW-0547">Nucleotide-binding</keyword>
<evidence type="ECO:0000313" key="4">
    <source>
        <dbReference type="EMBL" id="UUY86271.1"/>
    </source>
</evidence>